<sequence>MGAPKYVLLSYDRQADFGGEEGYEETWAWCEDAEGLFADPSPPLREVYDLLGCAPEGQLSEALTRRRAGGPVPLGSLTLEILDRTGRPARPTTSTAATSPTCPASSARWARR</sequence>
<feature type="region of interest" description="Disordered" evidence="1">
    <location>
        <begin position="84"/>
        <end position="112"/>
    </location>
</feature>
<evidence type="ECO:0000313" key="2">
    <source>
        <dbReference type="EMBL" id="KUM89100.1"/>
    </source>
</evidence>
<name>A0A101N9H0_9ACTN</name>
<proteinExistence type="predicted"/>
<feature type="compositionally biased region" description="Low complexity" evidence="1">
    <location>
        <begin position="88"/>
        <end position="112"/>
    </location>
</feature>
<protein>
    <submittedName>
        <fullName evidence="2">Uncharacterized protein</fullName>
    </submittedName>
</protein>
<reference evidence="2 3" key="1">
    <citation type="submission" date="2015-10" db="EMBL/GenBank/DDBJ databases">
        <title>Draft genome sequence of Streptomyces pseudovenezuelae DSM 40212, type strain for the species Streptomyces pseudovenezuelae.</title>
        <authorList>
            <person name="Ruckert C."/>
            <person name="Winkler A."/>
            <person name="Kalinowski J."/>
            <person name="Kampfer P."/>
            <person name="Glaeser S."/>
        </authorList>
    </citation>
    <scope>NUCLEOTIDE SEQUENCE [LARGE SCALE GENOMIC DNA]</scope>
    <source>
        <strain evidence="2 3">DSM 40212</strain>
    </source>
</reference>
<gene>
    <name evidence="2" type="ORF">AQI94_11265</name>
</gene>
<accession>A0A101N9H0</accession>
<dbReference type="EMBL" id="LMWM01000009">
    <property type="protein sequence ID" value="KUM89100.1"/>
    <property type="molecule type" value="Genomic_DNA"/>
</dbReference>
<dbReference type="Proteomes" id="UP000053039">
    <property type="component" value="Unassembled WGS sequence"/>
</dbReference>
<evidence type="ECO:0000313" key="3">
    <source>
        <dbReference type="Proteomes" id="UP000053039"/>
    </source>
</evidence>
<dbReference type="AlphaFoldDB" id="A0A101N9H0"/>
<dbReference type="RefSeq" id="WP_031048854.1">
    <property type="nucleotide sequence ID" value="NZ_JBIBIH010000001.1"/>
</dbReference>
<organism evidence="2 3">
    <name type="scientific">Streptomyces pseudovenezuelae</name>
    <dbReference type="NCBI Taxonomy" id="67350"/>
    <lineage>
        <taxon>Bacteria</taxon>
        <taxon>Bacillati</taxon>
        <taxon>Actinomycetota</taxon>
        <taxon>Actinomycetes</taxon>
        <taxon>Kitasatosporales</taxon>
        <taxon>Streptomycetaceae</taxon>
        <taxon>Streptomyces</taxon>
        <taxon>Streptomyces aurantiacus group</taxon>
    </lineage>
</organism>
<comment type="caution">
    <text evidence="2">The sequence shown here is derived from an EMBL/GenBank/DDBJ whole genome shotgun (WGS) entry which is preliminary data.</text>
</comment>
<evidence type="ECO:0000256" key="1">
    <source>
        <dbReference type="SAM" id="MobiDB-lite"/>
    </source>
</evidence>